<keyword evidence="10 17" id="KW-0067">ATP-binding</keyword>
<evidence type="ECO:0000256" key="9">
    <source>
        <dbReference type="ARBA" id="ARBA00022741"/>
    </source>
</evidence>
<keyword evidence="22" id="KW-1185">Reference proteome</keyword>
<reference evidence="21 22" key="1">
    <citation type="journal article" date="2015" name="Genome Announc.">
        <title>Expanding the biotechnology potential of lactobacilli through comparative genomics of 213 strains and associated genera.</title>
        <authorList>
            <person name="Sun Z."/>
            <person name="Harris H.M."/>
            <person name="McCann A."/>
            <person name="Guo C."/>
            <person name="Argimon S."/>
            <person name="Zhang W."/>
            <person name="Yang X."/>
            <person name="Jeffery I.B."/>
            <person name="Cooney J.C."/>
            <person name="Kagawa T.F."/>
            <person name="Liu W."/>
            <person name="Song Y."/>
            <person name="Salvetti E."/>
            <person name="Wrobel A."/>
            <person name="Rasinkangas P."/>
            <person name="Parkhill J."/>
            <person name="Rea M.C."/>
            <person name="O'Sullivan O."/>
            <person name="Ritari J."/>
            <person name="Douillard F.P."/>
            <person name="Paul Ross R."/>
            <person name="Yang R."/>
            <person name="Briner A.E."/>
            <person name="Felis G.E."/>
            <person name="de Vos W.M."/>
            <person name="Barrangou R."/>
            <person name="Klaenhammer T.R."/>
            <person name="Caufield P.W."/>
            <person name="Cui Y."/>
            <person name="Zhang H."/>
            <person name="O'Toole P.W."/>
        </authorList>
    </citation>
    <scope>NUCLEOTIDE SEQUENCE [LARGE SCALE GENOMIC DNA]</scope>
    <source>
        <strain evidence="21 22">DSM 24716</strain>
    </source>
</reference>
<evidence type="ECO:0000259" key="20">
    <source>
        <dbReference type="Pfam" id="PF08245"/>
    </source>
</evidence>
<evidence type="ECO:0000256" key="1">
    <source>
        <dbReference type="ARBA" id="ARBA00002734"/>
    </source>
</evidence>
<evidence type="ECO:0000256" key="14">
    <source>
        <dbReference type="ARBA" id="ARBA00030398"/>
    </source>
</evidence>
<comment type="caution">
    <text evidence="21">The sequence shown here is derived from an EMBL/GenBank/DDBJ whole genome shotgun (WGS) entry which is preliminary data.</text>
</comment>
<evidence type="ECO:0000256" key="10">
    <source>
        <dbReference type="ARBA" id="ARBA00022840"/>
    </source>
</evidence>
<dbReference type="GO" id="GO:0008360">
    <property type="term" value="P:regulation of cell shape"/>
    <property type="evidence" value="ECO:0007669"/>
    <property type="project" value="UniProtKB-KW"/>
</dbReference>
<evidence type="ECO:0000313" key="22">
    <source>
        <dbReference type="Proteomes" id="UP000051006"/>
    </source>
</evidence>
<keyword evidence="17 18" id="KW-0131">Cell cycle</keyword>
<dbReference type="GO" id="GO:0051301">
    <property type="term" value="P:cell division"/>
    <property type="evidence" value="ECO:0007669"/>
    <property type="project" value="UniProtKB-KW"/>
</dbReference>
<dbReference type="AlphaFoldDB" id="A0A0R2LE98"/>
<dbReference type="RefSeq" id="WP_057880130.1">
    <property type="nucleotide sequence ID" value="NZ_JQCF01000004.1"/>
</dbReference>
<dbReference type="Pfam" id="PF02875">
    <property type="entry name" value="Mur_ligase_C"/>
    <property type="match status" value="1"/>
</dbReference>
<evidence type="ECO:0000256" key="18">
    <source>
        <dbReference type="RuleBase" id="RU003664"/>
    </source>
</evidence>
<dbReference type="GO" id="GO:0005737">
    <property type="term" value="C:cytoplasm"/>
    <property type="evidence" value="ECO:0007669"/>
    <property type="project" value="UniProtKB-SubCell"/>
</dbReference>
<feature type="domain" description="Mur ligase central" evidence="20">
    <location>
        <begin position="117"/>
        <end position="293"/>
    </location>
</feature>
<dbReference type="GO" id="GO:0009252">
    <property type="term" value="P:peptidoglycan biosynthetic process"/>
    <property type="evidence" value="ECO:0007669"/>
    <property type="project" value="UniProtKB-UniRule"/>
</dbReference>
<evidence type="ECO:0000256" key="15">
    <source>
        <dbReference type="ARBA" id="ARBA00032324"/>
    </source>
</evidence>
<evidence type="ECO:0000256" key="7">
    <source>
        <dbReference type="ARBA" id="ARBA00022490"/>
    </source>
</evidence>
<dbReference type="PANTHER" id="PTHR43692:SF1">
    <property type="entry name" value="UDP-N-ACETYLMURAMOYLALANINE--D-GLUTAMATE LIGASE"/>
    <property type="match status" value="1"/>
</dbReference>
<dbReference type="InterPro" id="IPR036565">
    <property type="entry name" value="Mur-like_cat_sf"/>
</dbReference>
<dbReference type="Gene3D" id="3.40.50.720">
    <property type="entry name" value="NAD(P)-binding Rossmann-like Domain"/>
    <property type="match status" value="1"/>
</dbReference>
<feature type="domain" description="Mur ligase C-terminal" evidence="19">
    <location>
        <begin position="315"/>
        <end position="428"/>
    </location>
</feature>
<dbReference type="GO" id="GO:0071555">
    <property type="term" value="P:cell wall organization"/>
    <property type="evidence" value="ECO:0007669"/>
    <property type="project" value="UniProtKB-KW"/>
</dbReference>
<keyword evidence="7 17" id="KW-0963">Cytoplasm</keyword>
<comment type="pathway">
    <text evidence="3 17 18">Cell wall biogenesis; peptidoglycan biosynthesis.</text>
</comment>
<keyword evidence="9 17" id="KW-0547">Nucleotide-binding</keyword>
<dbReference type="OrthoDB" id="9809796at2"/>
<dbReference type="UniPathway" id="UPA00219"/>
<dbReference type="HAMAP" id="MF_00639">
    <property type="entry name" value="MurD"/>
    <property type="match status" value="1"/>
</dbReference>
<name>A0A0R2LE98_9LACO</name>
<evidence type="ECO:0000256" key="6">
    <source>
        <dbReference type="ARBA" id="ARBA00015655"/>
    </source>
</evidence>
<protein>
    <recommendedName>
        <fullName evidence="6 17">UDP-N-acetylmuramoylalanine--D-glutamate ligase</fullName>
        <ecNumber evidence="5 17">6.3.2.9</ecNumber>
    </recommendedName>
    <alternativeName>
        <fullName evidence="15 17">D-glutamic acid-adding enzyme</fullName>
    </alternativeName>
    <alternativeName>
        <fullName evidence="14 17">UDP-N-acetylmuramoyl-L-alanyl-D-glutamate synthetase</fullName>
    </alternativeName>
</protein>
<keyword evidence="13 17" id="KW-0961">Cell wall biogenesis/degradation</keyword>
<evidence type="ECO:0000256" key="2">
    <source>
        <dbReference type="ARBA" id="ARBA00004496"/>
    </source>
</evidence>
<evidence type="ECO:0000259" key="19">
    <source>
        <dbReference type="Pfam" id="PF02875"/>
    </source>
</evidence>
<dbReference type="Proteomes" id="UP000051006">
    <property type="component" value="Unassembled WGS sequence"/>
</dbReference>
<evidence type="ECO:0000256" key="13">
    <source>
        <dbReference type="ARBA" id="ARBA00023316"/>
    </source>
</evidence>
<dbReference type="InterPro" id="IPR004101">
    <property type="entry name" value="Mur_ligase_C"/>
</dbReference>
<dbReference type="InterPro" id="IPR036615">
    <property type="entry name" value="Mur_ligase_C_dom_sf"/>
</dbReference>
<feature type="binding site" evidence="17">
    <location>
        <begin position="119"/>
        <end position="125"/>
    </location>
    <ligand>
        <name>ATP</name>
        <dbReference type="ChEBI" id="CHEBI:30616"/>
    </ligand>
</feature>
<evidence type="ECO:0000256" key="12">
    <source>
        <dbReference type="ARBA" id="ARBA00022984"/>
    </source>
</evidence>
<dbReference type="NCBIfam" id="TIGR01087">
    <property type="entry name" value="murD"/>
    <property type="match status" value="1"/>
</dbReference>
<evidence type="ECO:0000256" key="4">
    <source>
        <dbReference type="ARBA" id="ARBA00010416"/>
    </source>
</evidence>
<dbReference type="SUPFAM" id="SSF53623">
    <property type="entry name" value="MurD-like peptide ligases, catalytic domain"/>
    <property type="match status" value="1"/>
</dbReference>
<evidence type="ECO:0000256" key="11">
    <source>
        <dbReference type="ARBA" id="ARBA00022960"/>
    </source>
</evidence>
<dbReference type="InterPro" id="IPR013221">
    <property type="entry name" value="Mur_ligase_cen"/>
</dbReference>
<keyword evidence="8 17" id="KW-0436">Ligase</keyword>
<keyword evidence="12 17" id="KW-0573">Peptidoglycan synthesis</keyword>
<dbReference type="GO" id="GO:0008764">
    <property type="term" value="F:UDP-N-acetylmuramoylalanine-D-glutamate ligase activity"/>
    <property type="evidence" value="ECO:0007669"/>
    <property type="project" value="UniProtKB-UniRule"/>
</dbReference>
<comment type="similarity">
    <text evidence="4 17">Belongs to the MurCDEF family.</text>
</comment>
<dbReference type="Gene3D" id="3.90.190.20">
    <property type="entry name" value="Mur ligase, C-terminal domain"/>
    <property type="match status" value="1"/>
</dbReference>
<dbReference type="GO" id="GO:0005524">
    <property type="term" value="F:ATP binding"/>
    <property type="evidence" value="ECO:0007669"/>
    <property type="project" value="UniProtKB-UniRule"/>
</dbReference>
<dbReference type="PANTHER" id="PTHR43692">
    <property type="entry name" value="UDP-N-ACETYLMURAMOYLALANINE--D-GLUTAMATE LIGASE"/>
    <property type="match status" value="1"/>
</dbReference>
<sequence>MKTESNYSNKKILVLGLAKSGFAVAKLLKQMGSDVTVVDSNPLENNAEAHALIDAGFKVITGSNDANLIDDSFDYLVKNPGIVYENDLVQQAEKLNIPVITEPEIAYSYSDATMIAVTGTNGKTTVTTLIQLMLKHSPEFKNSYYAGNIGIPISDVIQKATKNDVVVTELSSFQLQGTIDLHPHVAVLNNIYSTHIDFHKTRENYIKAKMHITKNQTKNDYFVVNWNTKEWQNLAQQSNAQILPFSDNQELVHGAWIKDESIYCNGERIMAISDIQIPGEHNVQNALAAISVAKLYDVSNEDIIEVLSSFRGVKHRIQYVDTFGSHKFYNDSKATNIEATIVALSAFKNPITLIAGGLDRGNGFDELIPVLKGKVKNLVVYGETADKVIESAEKADVGNIIKVNNLTEAVPEAYKASDEGDVILLSPAAASWDQFHTFEERGDQFIKEVETLKGEVE</sequence>
<dbReference type="Gene3D" id="3.40.1190.10">
    <property type="entry name" value="Mur-like, catalytic domain"/>
    <property type="match status" value="1"/>
</dbReference>
<evidence type="ECO:0000256" key="5">
    <source>
        <dbReference type="ARBA" id="ARBA00012212"/>
    </source>
</evidence>
<proteinExistence type="inferred from homology"/>
<dbReference type="InterPro" id="IPR005762">
    <property type="entry name" value="MurD"/>
</dbReference>
<evidence type="ECO:0000256" key="16">
    <source>
        <dbReference type="ARBA" id="ARBA00047632"/>
    </source>
</evidence>
<evidence type="ECO:0000256" key="3">
    <source>
        <dbReference type="ARBA" id="ARBA00004752"/>
    </source>
</evidence>
<comment type="function">
    <text evidence="1 17 18">Cell wall formation. Catalyzes the addition of glutamate to the nucleotide precursor UDP-N-acetylmuramoyl-L-alanine (UMA).</text>
</comment>
<evidence type="ECO:0000256" key="8">
    <source>
        <dbReference type="ARBA" id="ARBA00022598"/>
    </source>
</evidence>
<evidence type="ECO:0000256" key="17">
    <source>
        <dbReference type="HAMAP-Rule" id="MF_00639"/>
    </source>
</evidence>
<dbReference type="Pfam" id="PF21799">
    <property type="entry name" value="MurD-like_N"/>
    <property type="match status" value="1"/>
</dbReference>
<keyword evidence="11 17" id="KW-0133">Cell shape</keyword>
<dbReference type="STRING" id="993692.IV57_GL001892"/>
<keyword evidence="17 18" id="KW-0132">Cell division</keyword>
<dbReference type="EMBL" id="JQCF01000004">
    <property type="protein sequence ID" value="KRO00239.1"/>
    <property type="molecule type" value="Genomic_DNA"/>
</dbReference>
<dbReference type="Pfam" id="PF08245">
    <property type="entry name" value="Mur_ligase_M"/>
    <property type="match status" value="1"/>
</dbReference>
<evidence type="ECO:0000313" key="21">
    <source>
        <dbReference type="EMBL" id="KRO00239.1"/>
    </source>
</evidence>
<accession>A0A0R2LE98</accession>
<dbReference type="EC" id="6.3.2.9" evidence="5 17"/>
<dbReference type="SUPFAM" id="SSF53244">
    <property type="entry name" value="MurD-like peptide ligases, peptide-binding domain"/>
    <property type="match status" value="1"/>
</dbReference>
<dbReference type="SUPFAM" id="SSF51984">
    <property type="entry name" value="MurCD N-terminal domain"/>
    <property type="match status" value="1"/>
</dbReference>
<organism evidence="21 22">
    <name type="scientific">Companilactobacillus kimchiensis</name>
    <dbReference type="NCBI Taxonomy" id="993692"/>
    <lineage>
        <taxon>Bacteria</taxon>
        <taxon>Bacillati</taxon>
        <taxon>Bacillota</taxon>
        <taxon>Bacilli</taxon>
        <taxon>Lactobacillales</taxon>
        <taxon>Lactobacillaceae</taxon>
        <taxon>Companilactobacillus</taxon>
    </lineage>
</organism>
<comment type="catalytic activity">
    <reaction evidence="16 17 18">
        <text>UDP-N-acetyl-alpha-D-muramoyl-L-alanine + D-glutamate + ATP = UDP-N-acetyl-alpha-D-muramoyl-L-alanyl-D-glutamate + ADP + phosphate + H(+)</text>
        <dbReference type="Rhea" id="RHEA:16429"/>
        <dbReference type="ChEBI" id="CHEBI:15378"/>
        <dbReference type="ChEBI" id="CHEBI:29986"/>
        <dbReference type="ChEBI" id="CHEBI:30616"/>
        <dbReference type="ChEBI" id="CHEBI:43474"/>
        <dbReference type="ChEBI" id="CHEBI:83898"/>
        <dbReference type="ChEBI" id="CHEBI:83900"/>
        <dbReference type="ChEBI" id="CHEBI:456216"/>
        <dbReference type="EC" id="6.3.2.9"/>
    </reaction>
</comment>
<gene>
    <name evidence="17" type="primary">murD</name>
    <name evidence="21" type="ORF">IV57_GL001892</name>
</gene>
<dbReference type="PATRIC" id="fig|993692.3.peg.1921"/>
<comment type="subcellular location">
    <subcellularLocation>
        <location evidence="2 17 18">Cytoplasm</location>
    </subcellularLocation>
</comment>